<evidence type="ECO:0000313" key="8">
    <source>
        <dbReference type="Proteomes" id="UP000627715"/>
    </source>
</evidence>
<evidence type="ECO:0000256" key="1">
    <source>
        <dbReference type="ARBA" id="ARBA00004514"/>
    </source>
</evidence>
<dbReference type="Gene3D" id="1.20.58.380">
    <property type="entry name" value="Flagellar protein flit"/>
    <property type="match status" value="1"/>
</dbReference>
<proteinExistence type="predicted"/>
<gene>
    <name evidence="7" type="ORF">GCM10011403_13090</name>
</gene>
<keyword evidence="3" id="KW-1005">Bacterial flagellum biogenesis</keyword>
<evidence type="ECO:0000313" key="7">
    <source>
        <dbReference type="EMBL" id="GGG57255.1"/>
    </source>
</evidence>
<name>A0A917GUD4_9GAMM</name>
<organism evidence="7 8">
    <name type="scientific">Pseudohongiella nitratireducens</name>
    <dbReference type="NCBI Taxonomy" id="1768907"/>
    <lineage>
        <taxon>Bacteria</taxon>
        <taxon>Pseudomonadati</taxon>
        <taxon>Pseudomonadota</taxon>
        <taxon>Gammaproteobacteria</taxon>
        <taxon>Pseudomonadales</taxon>
        <taxon>Pseudohongiellaceae</taxon>
        <taxon>Pseudohongiella</taxon>
    </lineage>
</organism>
<dbReference type="Pfam" id="PF05400">
    <property type="entry name" value="FliT"/>
    <property type="match status" value="1"/>
</dbReference>
<keyword evidence="4" id="KW-0143">Chaperone</keyword>
<evidence type="ECO:0000256" key="3">
    <source>
        <dbReference type="ARBA" id="ARBA00022795"/>
    </source>
</evidence>
<keyword evidence="2" id="KW-0963">Cytoplasm</keyword>
<dbReference type="RefSeq" id="WP_068813046.1">
    <property type="nucleotide sequence ID" value="NZ_BMIY01000005.1"/>
</dbReference>
<dbReference type="AlphaFoldDB" id="A0A917GUD4"/>
<sequence>MSESAKNPEKPAPEPAASIQQQWQLIQQMSQQLHNLTRQKAWDQVAALQKKRELALESFFKNDIPAELAAGIAEDVRVMLEQEQAIRDEVQVHQSSLMKESVHLKKLQQRGRSYLAMSQLKRD</sequence>
<accession>A0A917GUD4</accession>
<dbReference type="GO" id="GO:0044781">
    <property type="term" value="P:bacterial-type flagellum organization"/>
    <property type="evidence" value="ECO:0007669"/>
    <property type="project" value="UniProtKB-KW"/>
</dbReference>
<comment type="subcellular location">
    <subcellularLocation>
        <location evidence="1">Cytoplasm</location>
        <location evidence="1">Cytosol</location>
    </subcellularLocation>
</comment>
<keyword evidence="8" id="KW-1185">Reference proteome</keyword>
<evidence type="ECO:0000256" key="6">
    <source>
        <dbReference type="SAM" id="MobiDB-lite"/>
    </source>
</evidence>
<feature type="region of interest" description="Disordered" evidence="6">
    <location>
        <begin position="1"/>
        <end position="20"/>
    </location>
</feature>
<protein>
    <recommendedName>
        <fullName evidence="5">Flagellar protein FliT</fullName>
    </recommendedName>
</protein>
<evidence type="ECO:0000256" key="2">
    <source>
        <dbReference type="ARBA" id="ARBA00022490"/>
    </source>
</evidence>
<evidence type="ECO:0000256" key="5">
    <source>
        <dbReference type="ARBA" id="ARBA00093797"/>
    </source>
</evidence>
<feature type="compositionally biased region" description="Basic and acidic residues" evidence="6">
    <location>
        <begin position="1"/>
        <end position="12"/>
    </location>
</feature>
<comment type="caution">
    <text evidence="7">The sequence shown here is derived from an EMBL/GenBank/DDBJ whole genome shotgun (WGS) entry which is preliminary data.</text>
</comment>
<reference evidence="7" key="1">
    <citation type="journal article" date="2014" name="Int. J. Syst. Evol. Microbiol.">
        <title>Complete genome sequence of Corynebacterium casei LMG S-19264T (=DSM 44701T), isolated from a smear-ripened cheese.</title>
        <authorList>
            <consortium name="US DOE Joint Genome Institute (JGI-PGF)"/>
            <person name="Walter F."/>
            <person name="Albersmeier A."/>
            <person name="Kalinowski J."/>
            <person name="Ruckert C."/>
        </authorList>
    </citation>
    <scope>NUCLEOTIDE SEQUENCE</scope>
    <source>
        <strain evidence="7">CGMCC 1.15425</strain>
    </source>
</reference>
<dbReference type="EMBL" id="BMIY01000005">
    <property type="protein sequence ID" value="GGG57255.1"/>
    <property type="molecule type" value="Genomic_DNA"/>
</dbReference>
<evidence type="ECO:0000256" key="4">
    <source>
        <dbReference type="ARBA" id="ARBA00023186"/>
    </source>
</evidence>
<dbReference type="InterPro" id="IPR008622">
    <property type="entry name" value="FliT"/>
</dbReference>
<reference evidence="7" key="2">
    <citation type="submission" date="2020-09" db="EMBL/GenBank/DDBJ databases">
        <authorList>
            <person name="Sun Q."/>
            <person name="Zhou Y."/>
        </authorList>
    </citation>
    <scope>NUCLEOTIDE SEQUENCE</scope>
    <source>
        <strain evidence="7">CGMCC 1.15425</strain>
    </source>
</reference>
<dbReference type="Proteomes" id="UP000627715">
    <property type="component" value="Unassembled WGS sequence"/>
</dbReference>